<evidence type="ECO:0000313" key="7">
    <source>
        <dbReference type="EMBL" id="CAB1128342.1"/>
    </source>
</evidence>
<protein>
    <submittedName>
        <fullName evidence="7">Ribose ABC transporter (Permease)</fullName>
    </submittedName>
</protein>
<feature type="transmembrane region" description="Helical" evidence="6">
    <location>
        <begin position="173"/>
        <end position="202"/>
    </location>
</feature>
<dbReference type="GO" id="GO:0022857">
    <property type="term" value="F:transmembrane transporter activity"/>
    <property type="evidence" value="ECO:0007669"/>
    <property type="project" value="InterPro"/>
</dbReference>
<evidence type="ECO:0000256" key="3">
    <source>
        <dbReference type="ARBA" id="ARBA00022692"/>
    </source>
</evidence>
<dbReference type="Proteomes" id="UP000503399">
    <property type="component" value="Chromosome"/>
</dbReference>
<evidence type="ECO:0000256" key="2">
    <source>
        <dbReference type="ARBA" id="ARBA00022475"/>
    </source>
</evidence>
<sequence length="337" mass="34540">MLPVSPMPGPHPEGEDRPRAAAGWWRKSGRLLGQAPILVGFLALVVALSFLSPYFLTVSNWLQLIMQTSMMALVAMGETVVILTGGIDLSSGPTVGLAGMIGAGLLLRAHTGAPVALVASLAVGLLMGLVNGLSVTRLKMAPFIVTLATGSMASGLTLAYSRGNTLAPVLGPYAYLGGGTLAGIPVPVLLTLAVFAGLGWVLARTVWGRQVYAVGGNRTAAYLAGIDVQRTELSVYVLAGLLYAVAGIVETGMLGAATASAGQNLVLTPIAAVVIGGVSLFGGLGSLWGTFLGAITLGVLTNGLDLLNVSPFYAQVVYGLVVFLAVLMDVTNRKRQL</sequence>
<keyword evidence="8" id="KW-1185">Reference proteome</keyword>
<gene>
    <name evidence="7" type="primary">rbsC</name>
    <name evidence="7" type="ORF">R50_0836</name>
</gene>
<evidence type="ECO:0000256" key="1">
    <source>
        <dbReference type="ARBA" id="ARBA00004651"/>
    </source>
</evidence>
<feature type="transmembrane region" description="Helical" evidence="6">
    <location>
        <begin position="89"/>
        <end position="107"/>
    </location>
</feature>
<evidence type="ECO:0000256" key="6">
    <source>
        <dbReference type="SAM" id="Phobius"/>
    </source>
</evidence>
<name>A0A6F8ZFV1_9FIRM</name>
<dbReference type="Pfam" id="PF02653">
    <property type="entry name" value="BPD_transp_2"/>
    <property type="match status" value="1"/>
</dbReference>
<keyword evidence="3 6" id="KW-0812">Transmembrane</keyword>
<feature type="transmembrane region" description="Helical" evidence="6">
    <location>
        <begin position="114"/>
        <end position="134"/>
    </location>
</feature>
<dbReference type="CDD" id="cd06579">
    <property type="entry name" value="TM_PBP1_transp_AraH_like"/>
    <property type="match status" value="1"/>
</dbReference>
<dbReference type="PANTHER" id="PTHR32196">
    <property type="entry name" value="ABC TRANSPORTER PERMEASE PROTEIN YPHD-RELATED-RELATED"/>
    <property type="match status" value="1"/>
</dbReference>
<accession>A0A6F8ZFV1</accession>
<feature type="transmembrane region" description="Helical" evidence="6">
    <location>
        <begin position="140"/>
        <end position="161"/>
    </location>
</feature>
<keyword evidence="2" id="KW-1003">Cell membrane</keyword>
<proteinExistence type="predicted"/>
<dbReference type="EMBL" id="LR778114">
    <property type="protein sequence ID" value="CAB1128342.1"/>
    <property type="molecule type" value="Genomic_DNA"/>
</dbReference>
<keyword evidence="5 6" id="KW-0472">Membrane</keyword>
<evidence type="ECO:0000256" key="4">
    <source>
        <dbReference type="ARBA" id="ARBA00022989"/>
    </source>
</evidence>
<keyword evidence="4 6" id="KW-1133">Transmembrane helix</keyword>
<organism evidence="7 8">
    <name type="scientific">Candidatus Hydrogenisulfobacillus filiaventi</name>
    <dbReference type="NCBI Taxonomy" id="2707344"/>
    <lineage>
        <taxon>Bacteria</taxon>
        <taxon>Bacillati</taxon>
        <taxon>Bacillota</taxon>
        <taxon>Clostridia</taxon>
        <taxon>Eubacteriales</taxon>
        <taxon>Clostridiales Family XVII. Incertae Sedis</taxon>
        <taxon>Candidatus Hydrogenisulfobacillus</taxon>
    </lineage>
</organism>
<feature type="transmembrane region" description="Helical" evidence="6">
    <location>
        <begin position="270"/>
        <end position="300"/>
    </location>
</feature>
<dbReference type="KEGG" id="hfv:R50_0836"/>
<dbReference type="InterPro" id="IPR001851">
    <property type="entry name" value="ABC_transp_permease"/>
</dbReference>
<dbReference type="PANTHER" id="PTHR32196:SF72">
    <property type="entry name" value="RIBOSE IMPORT PERMEASE PROTEIN RBSC"/>
    <property type="match status" value="1"/>
</dbReference>
<dbReference type="AlphaFoldDB" id="A0A6F8ZFV1"/>
<dbReference type="GO" id="GO:0005886">
    <property type="term" value="C:plasma membrane"/>
    <property type="evidence" value="ECO:0007669"/>
    <property type="project" value="UniProtKB-SubCell"/>
</dbReference>
<evidence type="ECO:0000313" key="8">
    <source>
        <dbReference type="Proteomes" id="UP000503399"/>
    </source>
</evidence>
<reference evidence="7 8" key="1">
    <citation type="submission" date="2020-02" db="EMBL/GenBank/DDBJ databases">
        <authorList>
            <person name="Hogendoorn C."/>
        </authorList>
    </citation>
    <scope>NUCLEOTIDE SEQUENCE [LARGE SCALE GENOMIC DNA]</scope>
    <source>
        <strain evidence="7">R501</strain>
    </source>
</reference>
<feature type="transmembrane region" description="Helical" evidence="6">
    <location>
        <begin position="233"/>
        <end position="258"/>
    </location>
</feature>
<feature type="transmembrane region" description="Helical" evidence="6">
    <location>
        <begin position="312"/>
        <end position="331"/>
    </location>
</feature>
<feature type="transmembrane region" description="Helical" evidence="6">
    <location>
        <begin position="35"/>
        <end position="57"/>
    </location>
</feature>
<comment type="subcellular location">
    <subcellularLocation>
        <location evidence="1">Cell membrane</location>
        <topology evidence="1">Multi-pass membrane protein</topology>
    </subcellularLocation>
</comment>
<evidence type="ECO:0000256" key="5">
    <source>
        <dbReference type="ARBA" id="ARBA00023136"/>
    </source>
</evidence>